<evidence type="ECO:0000313" key="3">
    <source>
        <dbReference type="EMBL" id="MCQ0971683.1"/>
    </source>
</evidence>
<evidence type="ECO:0000313" key="4">
    <source>
        <dbReference type="Proteomes" id="UP001203945"/>
    </source>
</evidence>
<reference evidence="3 4" key="1">
    <citation type="submission" date="2022-03" db="EMBL/GenBank/DDBJ databases">
        <authorList>
            <person name="He Y."/>
        </authorList>
    </citation>
    <scope>NUCLEOTIDE SEQUENCE [LARGE SCALE GENOMIC DNA]</scope>
    <source>
        <strain evidence="3 4">TK19116</strain>
    </source>
</reference>
<keyword evidence="4" id="KW-1185">Reference proteome</keyword>
<organism evidence="3 4">
    <name type="scientific">Paracoccus albicereus</name>
    <dbReference type="NCBI Taxonomy" id="2922394"/>
    <lineage>
        <taxon>Bacteria</taxon>
        <taxon>Pseudomonadati</taxon>
        <taxon>Pseudomonadota</taxon>
        <taxon>Alphaproteobacteria</taxon>
        <taxon>Rhodobacterales</taxon>
        <taxon>Paracoccaceae</taxon>
        <taxon>Paracoccus</taxon>
    </lineage>
</organism>
<keyword evidence="2" id="KW-1133">Transmembrane helix</keyword>
<accession>A0ABT1MTN2</accession>
<sequence length="231" mass="24618">MQQPHDDDSREPGHEARVTSQTRFGPRPVPRPGLQPGTTEHDGKTMTSQLLVYGGIGIIAAAATTATVLATRKLAEAIAGNEDEPVARVRPRSAGMAPRFADLSSDEQEAVRRRVRAQAAADRERAARARAGASRRRDLAGDITGRANELTSSLNGVIASLTGAVAGFRSVAAQAGGIVREFSDTADVVRGVLGNVGNRTADPRSRTPSETRTRRPQDAADDLRADRMHRL</sequence>
<feature type="compositionally biased region" description="Basic and acidic residues" evidence="1">
    <location>
        <begin position="1"/>
        <end position="17"/>
    </location>
</feature>
<evidence type="ECO:0000256" key="1">
    <source>
        <dbReference type="SAM" id="MobiDB-lite"/>
    </source>
</evidence>
<comment type="caution">
    <text evidence="3">The sequence shown here is derived from an EMBL/GenBank/DDBJ whole genome shotgun (WGS) entry which is preliminary data.</text>
</comment>
<feature type="transmembrane region" description="Helical" evidence="2">
    <location>
        <begin position="50"/>
        <end position="70"/>
    </location>
</feature>
<dbReference type="EMBL" id="JAKZEU010000005">
    <property type="protein sequence ID" value="MCQ0971683.1"/>
    <property type="molecule type" value="Genomic_DNA"/>
</dbReference>
<keyword evidence="2" id="KW-0812">Transmembrane</keyword>
<feature type="region of interest" description="Disordered" evidence="1">
    <location>
        <begin position="194"/>
        <end position="231"/>
    </location>
</feature>
<dbReference type="RefSeq" id="WP_255330685.1">
    <property type="nucleotide sequence ID" value="NZ_JAKZEU010000005.1"/>
</dbReference>
<evidence type="ECO:0000256" key="2">
    <source>
        <dbReference type="SAM" id="Phobius"/>
    </source>
</evidence>
<name>A0ABT1MTN2_9RHOB</name>
<gene>
    <name evidence="3" type="ORF">MLD63_14765</name>
</gene>
<keyword evidence="2" id="KW-0472">Membrane</keyword>
<feature type="compositionally biased region" description="Basic and acidic residues" evidence="1">
    <location>
        <begin position="201"/>
        <end position="231"/>
    </location>
</feature>
<feature type="region of interest" description="Disordered" evidence="1">
    <location>
        <begin position="1"/>
        <end position="43"/>
    </location>
</feature>
<evidence type="ECO:0008006" key="5">
    <source>
        <dbReference type="Google" id="ProtNLM"/>
    </source>
</evidence>
<proteinExistence type="predicted"/>
<protein>
    <recommendedName>
        <fullName evidence="5">Secreted protein</fullName>
    </recommendedName>
</protein>
<dbReference type="Proteomes" id="UP001203945">
    <property type="component" value="Unassembled WGS sequence"/>
</dbReference>